<feature type="compositionally biased region" description="Basic residues" evidence="1">
    <location>
        <begin position="224"/>
        <end position="248"/>
    </location>
</feature>
<name>A0A0E0DU84_9ORYZ</name>
<dbReference type="HOGENOM" id="CLU_991711_0_0_1"/>
<feature type="region of interest" description="Disordered" evidence="1">
    <location>
        <begin position="213"/>
        <end position="254"/>
    </location>
</feature>
<feature type="compositionally biased region" description="Low complexity" evidence="1">
    <location>
        <begin position="120"/>
        <end position="129"/>
    </location>
</feature>
<protein>
    <submittedName>
        <fullName evidence="2">Uncharacterized protein</fullName>
    </submittedName>
</protein>
<evidence type="ECO:0000313" key="2">
    <source>
        <dbReference type="EnsemblPlants" id="OMERI05G21370.1"/>
    </source>
</evidence>
<organism evidence="2">
    <name type="scientific">Oryza meridionalis</name>
    <dbReference type="NCBI Taxonomy" id="40149"/>
    <lineage>
        <taxon>Eukaryota</taxon>
        <taxon>Viridiplantae</taxon>
        <taxon>Streptophyta</taxon>
        <taxon>Embryophyta</taxon>
        <taxon>Tracheophyta</taxon>
        <taxon>Spermatophyta</taxon>
        <taxon>Magnoliopsida</taxon>
        <taxon>Liliopsida</taxon>
        <taxon>Poales</taxon>
        <taxon>Poaceae</taxon>
        <taxon>BOP clade</taxon>
        <taxon>Oryzoideae</taxon>
        <taxon>Oryzeae</taxon>
        <taxon>Oryzinae</taxon>
        <taxon>Oryza</taxon>
    </lineage>
</organism>
<evidence type="ECO:0000256" key="1">
    <source>
        <dbReference type="SAM" id="MobiDB-lite"/>
    </source>
</evidence>
<reference evidence="2" key="2">
    <citation type="submission" date="2018-05" db="EMBL/GenBank/DDBJ databases">
        <title>OmerRS3 (Oryza meridionalis Reference Sequence Version 3).</title>
        <authorList>
            <person name="Zhang J."/>
            <person name="Kudrna D."/>
            <person name="Lee S."/>
            <person name="Talag J."/>
            <person name="Welchert J."/>
            <person name="Wing R.A."/>
        </authorList>
    </citation>
    <scope>NUCLEOTIDE SEQUENCE [LARGE SCALE GENOMIC DNA]</scope>
    <source>
        <strain evidence="2">cv. OR44</strain>
    </source>
</reference>
<dbReference type="Gramene" id="OMERI05G21370.1">
    <property type="protein sequence ID" value="OMERI05G21370.1"/>
    <property type="gene ID" value="OMERI05G21370"/>
</dbReference>
<accession>A0A0E0DU84</accession>
<evidence type="ECO:0000313" key="3">
    <source>
        <dbReference type="Proteomes" id="UP000008021"/>
    </source>
</evidence>
<keyword evidence="3" id="KW-1185">Reference proteome</keyword>
<dbReference type="EnsemblPlants" id="OMERI05G21370.1">
    <property type="protein sequence ID" value="OMERI05G21370.1"/>
    <property type="gene ID" value="OMERI05G21370"/>
</dbReference>
<dbReference type="AlphaFoldDB" id="A0A0E0DU84"/>
<feature type="region of interest" description="Disordered" evidence="1">
    <location>
        <begin position="104"/>
        <end position="161"/>
    </location>
</feature>
<feature type="compositionally biased region" description="Basic and acidic residues" evidence="1">
    <location>
        <begin position="213"/>
        <end position="223"/>
    </location>
</feature>
<dbReference type="Proteomes" id="UP000008021">
    <property type="component" value="Chromosome 5"/>
</dbReference>
<dbReference type="STRING" id="40149.A0A0E0DU84"/>
<feature type="compositionally biased region" description="Low complexity" evidence="1">
    <location>
        <begin position="137"/>
        <end position="152"/>
    </location>
</feature>
<proteinExistence type="predicted"/>
<reference evidence="2" key="1">
    <citation type="submission" date="2015-04" db="UniProtKB">
        <authorList>
            <consortium name="EnsemblPlants"/>
        </authorList>
    </citation>
    <scope>IDENTIFICATION</scope>
</reference>
<sequence>MFSSSSAAAAAAADHRGGSVLPPGPGDLQTQSTTRLATWGYEALEKMMEHDHVELSTHDDASSADHHVGPILPMVDFALGVGVLGEAPHRACARLRARLLRSNSPHAACSTDAEHREADSSSSSRVAAATRRHQREPAATIDSDTAASSPDSHQIASSSSCVAAADGHGEALASASTSTCHRDRDRDLDPASASLHCYFHMDLGWRLGGPHCGSDRHSEDHQPRSQRLRRRRSSATRLHLHRSHHPQPRRRDLPRLLQSTAPASTFGDCASAAATSTMFNA</sequence>